<dbReference type="EMBL" id="MH243438">
    <property type="protein sequence ID" value="AWM11756.1"/>
    <property type="molecule type" value="Genomic_DNA"/>
</dbReference>
<accession>A0A2U8QP74</accession>
<sequence length="243" mass="27644">MYHFVYETVNLINGKKYIGKHSTENLNDSYLGSGVALNRAIKKYGEESFKRSIIKQFETSAEALEYEAQLVTEDLVKSNEYYNMRQGGEGGRYKYTEADKTKMSNSAKERIKRLGHNLLGKHRSEETKRKLSETNKRRYSEDPTCHGRYGTGKPKIDKIKGPKNPTTLNKICVNNGKENRFISAEDPMPEGFVKGMVQLNRKSRKGCEVKPTTTGRIWVNNGAINKLVNPLSIPDGYVKGRLR</sequence>
<keyword evidence="6" id="KW-0255">Endonuclease</keyword>
<dbReference type="Pfam" id="PF01541">
    <property type="entry name" value="GIY-YIG"/>
    <property type="match status" value="1"/>
</dbReference>
<dbReference type="SMART" id="SM00465">
    <property type="entry name" value="GIYc"/>
    <property type="match status" value="1"/>
</dbReference>
<dbReference type="InterPro" id="IPR000305">
    <property type="entry name" value="GIY-YIG_endonuc"/>
</dbReference>
<proteinExistence type="predicted"/>
<keyword evidence="3" id="KW-0460">Magnesium</keyword>
<evidence type="ECO:0000313" key="6">
    <source>
        <dbReference type="EMBL" id="AWM11756.1"/>
    </source>
</evidence>
<dbReference type="SUPFAM" id="SSF82771">
    <property type="entry name" value="GIY-YIG endonuclease"/>
    <property type="match status" value="1"/>
</dbReference>
<dbReference type="InterPro" id="IPR003611">
    <property type="entry name" value="NUMOD3"/>
</dbReference>
<name>A0A2U8QP74_9CAUD</name>
<reference evidence="6 7" key="1">
    <citation type="submission" date="2018-04" db="EMBL/GenBank/DDBJ databases">
        <title>Complete Genome Sequences of Two T4-Like Escherichia coli Bacteriophages.</title>
        <authorList>
            <person name="Costa A.R."/>
            <person name="Brouns S.J.J."/>
            <person name="Nobrega F.L."/>
        </authorList>
    </citation>
    <scope>NUCLEOTIDE SEQUENCE [LARGE SCALE GENOMIC DNA]</scope>
</reference>
<evidence type="ECO:0000256" key="2">
    <source>
        <dbReference type="ARBA" id="ARBA00010045"/>
    </source>
</evidence>
<gene>
    <name evidence="6" type="ORF">vBEcoMNBG1_187</name>
</gene>
<dbReference type="GO" id="GO:0003677">
    <property type="term" value="F:DNA binding"/>
    <property type="evidence" value="ECO:0007669"/>
    <property type="project" value="InterPro"/>
</dbReference>
<feature type="region of interest" description="Disordered" evidence="4">
    <location>
        <begin position="122"/>
        <end position="143"/>
    </location>
</feature>
<dbReference type="InterPro" id="IPR035901">
    <property type="entry name" value="GIY-YIG_endonuc_sf"/>
</dbReference>
<evidence type="ECO:0000256" key="1">
    <source>
        <dbReference type="ARBA" id="ARBA00001946"/>
    </source>
</evidence>
<evidence type="ECO:0000259" key="5">
    <source>
        <dbReference type="PROSITE" id="PS50164"/>
    </source>
</evidence>
<dbReference type="Gene3D" id="3.40.1440.10">
    <property type="entry name" value="GIY-YIG endonuclease"/>
    <property type="match status" value="1"/>
</dbReference>
<dbReference type="PROSITE" id="PS50164">
    <property type="entry name" value="GIY_YIG"/>
    <property type="match status" value="1"/>
</dbReference>
<protein>
    <submittedName>
        <fullName evidence="6">Homing endonuclease</fullName>
    </submittedName>
</protein>
<dbReference type="Proteomes" id="UP000246426">
    <property type="component" value="Genome"/>
</dbReference>
<dbReference type="GO" id="GO:0004519">
    <property type="term" value="F:endonuclease activity"/>
    <property type="evidence" value="ECO:0007669"/>
    <property type="project" value="UniProtKB-KW"/>
</dbReference>
<keyword evidence="6" id="KW-0378">Hydrolase</keyword>
<evidence type="ECO:0000256" key="3">
    <source>
        <dbReference type="ARBA" id="ARBA00022842"/>
    </source>
</evidence>
<dbReference type="CDD" id="cd10444">
    <property type="entry name" value="GIY-YIG_SegABCDEFG"/>
    <property type="match status" value="1"/>
</dbReference>
<comment type="cofactor">
    <cofactor evidence="1">
        <name>Mg(2+)</name>
        <dbReference type="ChEBI" id="CHEBI:18420"/>
    </cofactor>
</comment>
<comment type="similarity">
    <text evidence="2">To endonucleases of group I introns of fungi and phage.</text>
</comment>
<dbReference type="SMART" id="SM00496">
    <property type="entry name" value="IENR2"/>
    <property type="match status" value="2"/>
</dbReference>
<evidence type="ECO:0000256" key="4">
    <source>
        <dbReference type="SAM" id="MobiDB-lite"/>
    </source>
</evidence>
<keyword evidence="6" id="KW-0540">Nuclease</keyword>
<evidence type="ECO:0000313" key="7">
    <source>
        <dbReference type="Proteomes" id="UP000246426"/>
    </source>
</evidence>
<feature type="domain" description="GIY-YIG" evidence="5">
    <location>
        <begin position="1"/>
        <end position="84"/>
    </location>
</feature>
<organism evidence="6 7">
    <name type="scientific">Escherichia phage vB_EcoM_NBG1</name>
    <dbReference type="NCBI Taxonomy" id="2184698"/>
    <lineage>
        <taxon>Viruses</taxon>
        <taxon>Duplodnaviria</taxon>
        <taxon>Heunggongvirae</taxon>
        <taxon>Uroviricota</taxon>
        <taxon>Caudoviricetes</taxon>
        <taxon>Pantevenvirales</taxon>
        <taxon>Straboviridae</taxon>
        <taxon>Tevenvirinae</taxon>
        <taxon>Mosigvirus</taxon>
        <taxon>Mosigvirus mar005p1</taxon>
    </lineage>
</organism>